<protein>
    <submittedName>
        <fullName evidence="2">Uncharacterized protein</fullName>
    </submittedName>
</protein>
<sequence length="89" mass="9714">MRIILWLVLGVLVILALKKKARDMQSRTFQTPPEAEPSSSPSAAPGHAVRDAEDMVSCAHCQLYVPVSEAVLRGELHFCSAAHADLHTH</sequence>
<accession>A0A923I026</accession>
<dbReference type="AlphaFoldDB" id="A0A923I026"/>
<dbReference type="EMBL" id="JACOGG010000006">
    <property type="protein sequence ID" value="MBC3935176.1"/>
    <property type="molecule type" value="Genomic_DNA"/>
</dbReference>
<reference evidence="2" key="1">
    <citation type="submission" date="2020-08" db="EMBL/GenBank/DDBJ databases">
        <title>Novel species isolated from subtropical streams in China.</title>
        <authorList>
            <person name="Lu H."/>
        </authorList>
    </citation>
    <scope>NUCLEOTIDE SEQUENCE</scope>
    <source>
        <strain evidence="2">CY7W</strain>
    </source>
</reference>
<evidence type="ECO:0000313" key="3">
    <source>
        <dbReference type="Proteomes" id="UP000612361"/>
    </source>
</evidence>
<keyword evidence="3" id="KW-1185">Reference proteome</keyword>
<name>A0A923I026_9BURK</name>
<dbReference type="Proteomes" id="UP000612361">
    <property type="component" value="Unassembled WGS sequence"/>
</dbReference>
<dbReference type="RefSeq" id="WP_186880762.1">
    <property type="nucleotide sequence ID" value="NZ_JACOGG010000006.1"/>
</dbReference>
<dbReference type="NCBIfam" id="NF041023">
    <property type="entry name" value="PP0621_fam"/>
    <property type="match status" value="1"/>
</dbReference>
<organism evidence="2 3">
    <name type="scientific">Undibacterium rugosum</name>
    <dbReference type="NCBI Taxonomy" id="2762291"/>
    <lineage>
        <taxon>Bacteria</taxon>
        <taxon>Pseudomonadati</taxon>
        <taxon>Pseudomonadota</taxon>
        <taxon>Betaproteobacteria</taxon>
        <taxon>Burkholderiales</taxon>
        <taxon>Oxalobacteraceae</taxon>
        <taxon>Undibacterium</taxon>
    </lineage>
</organism>
<gene>
    <name evidence="2" type="ORF">H8K47_07385</name>
</gene>
<evidence type="ECO:0000256" key="1">
    <source>
        <dbReference type="SAM" id="MobiDB-lite"/>
    </source>
</evidence>
<proteinExistence type="predicted"/>
<evidence type="ECO:0000313" key="2">
    <source>
        <dbReference type="EMBL" id="MBC3935176.1"/>
    </source>
</evidence>
<feature type="compositionally biased region" description="Low complexity" evidence="1">
    <location>
        <begin position="32"/>
        <end position="45"/>
    </location>
</feature>
<dbReference type="InterPro" id="IPR049708">
    <property type="entry name" value="PP0621-like"/>
</dbReference>
<feature type="region of interest" description="Disordered" evidence="1">
    <location>
        <begin position="25"/>
        <end position="48"/>
    </location>
</feature>
<comment type="caution">
    <text evidence="2">The sequence shown here is derived from an EMBL/GenBank/DDBJ whole genome shotgun (WGS) entry which is preliminary data.</text>
</comment>